<feature type="non-terminal residue" evidence="1">
    <location>
        <position position="1"/>
    </location>
</feature>
<accession>A0ACA9SKN3</accession>
<protein>
    <submittedName>
        <fullName evidence="1">29833_t:CDS:1</fullName>
    </submittedName>
</protein>
<proteinExistence type="predicted"/>
<sequence length="79" mass="9441">SEGAVLIEADATAFDSHLSSYPFEGLKRLAAREYKHEIFSIGIDDYETYRYLLREHDDRYINYKTYLDFYKNSDFLKNK</sequence>
<evidence type="ECO:0000313" key="1">
    <source>
        <dbReference type="EMBL" id="CAG8839800.1"/>
    </source>
</evidence>
<name>A0ACA9SKN3_9GLOM</name>
<comment type="caution">
    <text evidence="1">The sequence shown here is derived from an EMBL/GenBank/DDBJ whole genome shotgun (WGS) entry which is preliminary data.</text>
</comment>
<dbReference type="Proteomes" id="UP000789920">
    <property type="component" value="Unassembled WGS sequence"/>
</dbReference>
<reference evidence="1" key="1">
    <citation type="submission" date="2021-06" db="EMBL/GenBank/DDBJ databases">
        <authorList>
            <person name="Kallberg Y."/>
            <person name="Tangrot J."/>
            <person name="Rosling A."/>
        </authorList>
    </citation>
    <scope>NUCLEOTIDE SEQUENCE</scope>
    <source>
        <strain evidence="1">MA461A</strain>
    </source>
</reference>
<evidence type="ECO:0000313" key="2">
    <source>
        <dbReference type="Proteomes" id="UP000789920"/>
    </source>
</evidence>
<keyword evidence="2" id="KW-1185">Reference proteome</keyword>
<organism evidence="1 2">
    <name type="scientific">Racocetra persica</name>
    <dbReference type="NCBI Taxonomy" id="160502"/>
    <lineage>
        <taxon>Eukaryota</taxon>
        <taxon>Fungi</taxon>
        <taxon>Fungi incertae sedis</taxon>
        <taxon>Mucoromycota</taxon>
        <taxon>Glomeromycotina</taxon>
        <taxon>Glomeromycetes</taxon>
        <taxon>Diversisporales</taxon>
        <taxon>Gigasporaceae</taxon>
        <taxon>Racocetra</taxon>
    </lineage>
</organism>
<feature type="non-terminal residue" evidence="1">
    <location>
        <position position="79"/>
    </location>
</feature>
<dbReference type="EMBL" id="CAJVQC010124750">
    <property type="protein sequence ID" value="CAG8839800.1"/>
    <property type="molecule type" value="Genomic_DNA"/>
</dbReference>
<gene>
    <name evidence="1" type="ORF">RPERSI_LOCUS31187</name>
</gene>